<gene>
    <name evidence="2" type="ORF">PH603_15230</name>
</gene>
<dbReference type="PANTHER" id="PTHR30105">
    <property type="entry name" value="UNCHARACTERIZED YIBQ-RELATED"/>
    <property type="match status" value="1"/>
</dbReference>
<feature type="compositionally biased region" description="Basic and acidic residues" evidence="1">
    <location>
        <begin position="62"/>
        <end position="79"/>
    </location>
</feature>
<name>A0AAE9XVQ3_9PROT</name>
<dbReference type="AlphaFoldDB" id="A0AAE9XVQ3"/>
<dbReference type="SUPFAM" id="SSF88713">
    <property type="entry name" value="Glycoside hydrolase/deacetylase"/>
    <property type="match status" value="1"/>
</dbReference>
<accession>A0AAE9XVQ3</accession>
<dbReference type="Proteomes" id="UP001217500">
    <property type="component" value="Chromosome"/>
</dbReference>
<dbReference type="CDD" id="cd10936">
    <property type="entry name" value="CE4_DAC2"/>
    <property type="match status" value="1"/>
</dbReference>
<dbReference type="GO" id="GO:0005975">
    <property type="term" value="P:carbohydrate metabolic process"/>
    <property type="evidence" value="ECO:0007669"/>
    <property type="project" value="InterPro"/>
</dbReference>
<proteinExistence type="predicted"/>
<dbReference type="PANTHER" id="PTHR30105:SF2">
    <property type="entry name" value="DIVERGENT POLYSACCHARIDE DEACETYLASE SUPERFAMILY"/>
    <property type="match status" value="1"/>
</dbReference>
<keyword evidence="3" id="KW-1185">Reference proteome</keyword>
<evidence type="ECO:0000256" key="1">
    <source>
        <dbReference type="SAM" id="MobiDB-lite"/>
    </source>
</evidence>
<sequence length="356" mass="38006">MPSSLNAILIAWALSLILVLGGFMGIEFLAAPPAAHDEPTHEPAPKPKGDDHGKADAPATTEEGHDAPAETHQAEDTSHGEPASVPGPGPATFADDALIEKSPLGPLPKRSNDGMTPMERYASPHPADDKTPRIAIIVSEMGLRARTTEAAITGLPGPVTLAFSPYGSDLDRWTKAAREHGHETLLLLPMEPIEYPQMDPGALALLTGNNLRQNTRLLETSMAKFTGYVGVVNQMGSRFTAAADSLKPILEAVERRGLLFVDARTTRYSRAATMARGMGLPIAINNGFVDETLEAAAMRQELLLLENRARTVGAAVGIARPYPITVDVLKEWAEGLSERGFVLVPVTAIADRQPVN</sequence>
<dbReference type="Gene3D" id="3.20.20.370">
    <property type="entry name" value="Glycoside hydrolase/deacetylase"/>
    <property type="match status" value="1"/>
</dbReference>
<dbReference type="InterPro" id="IPR011330">
    <property type="entry name" value="Glyco_hydro/deAcase_b/a-brl"/>
</dbReference>
<organism evidence="2 3">
    <name type="scientific">Gimibacter soli</name>
    <dbReference type="NCBI Taxonomy" id="3024400"/>
    <lineage>
        <taxon>Bacteria</taxon>
        <taxon>Pseudomonadati</taxon>
        <taxon>Pseudomonadota</taxon>
        <taxon>Alphaproteobacteria</taxon>
        <taxon>Kordiimonadales</taxon>
        <taxon>Temperatibacteraceae</taxon>
        <taxon>Gimibacter</taxon>
    </lineage>
</organism>
<dbReference type="Pfam" id="PF04748">
    <property type="entry name" value="Polysacc_deac_2"/>
    <property type="match status" value="1"/>
</dbReference>
<feature type="compositionally biased region" description="Basic and acidic residues" evidence="1">
    <location>
        <begin position="35"/>
        <end position="55"/>
    </location>
</feature>
<dbReference type="RefSeq" id="WP_289503576.1">
    <property type="nucleotide sequence ID" value="NZ_CP116805.1"/>
</dbReference>
<dbReference type="KEGG" id="gso:PH603_15230"/>
<protein>
    <submittedName>
        <fullName evidence="2">Divergent polysaccharide deacetylase family protein</fullName>
    </submittedName>
</protein>
<feature type="region of interest" description="Disordered" evidence="1">
    <location>
        <begin position="34"/>
        <end position="129"/>
    </location>
</feature>
<dbReference type="EMBL" id="CP116805">
    <property type="protein sequence ID" value="WCL53889.1"/>
    <property type="molecule type" value="Genomic_DNA"/>
</dbReference>
<evidence type="ECO:0000313" key="3">
    <source>
        <dbReference type="Proteomes" id="UP001217500"/>
    </source>
</evidence>
<dbReference type="InterPro" id="IPR006837">
    <property type="entry name" value="Divergent_DAC"/>
</dbReference>
<reference evidence="2" key="1">
    <citation type="submission" date="2023-01" db="EMBL/GenBank/DDBJ databases">
        <title>The genome sequence of Kordiimonadaceae bacterium 6D33.</title>
        <authorList>
            <person name="Liu Y."/>
        </authorList>
    </citation>
    <scope>NUCLEOTIDE SEQUENCE</scope>
    <source>
        <strain evidence="2">6D33</strain>
    </source>
</reference>
<evidence type="ECO:0000313" key="2">
    <source>
        <dbReference type="EMBL" id="WCL53889.1"/>
    </source>
</evidence>